<gene>
    <name evidence="4" type="ORF">C791_0764</name>
</gene>
<keyword evidence="2" id="KW-0812">Transmembrane</keyword>
<evidence type="ECO:0000256" key="2">
    <source>
        <dbReference type="SAM" id="Phobius"/>
    </source>
</evidence>
<evidence type="ECO:0000313" key="4">
    <source>
        <dbReference type="EMBL" id="EMD21866.1"/>
    </source>
</evidence>
<dbReference type="Gene3D" id="2.60.40.10">
    <property type="entry name" value="Immunoglobulins"/>
    <property type="match status" value="1"/>
</dbReference>
<dbReference type="PATRIC" id="fig|1238180.3.peg.8415"/>
<evidence type="ECO:0000313" key="5">
    <source>
        <dbReference type="Proteomes" id="UP000014137"/>
    </source>
</evidence>
<feature type="domain" description="Nbr1 FW" evidence="3">
    <location>
        <begin position="298"/>
        <end position="386"/>
    </location>
</feature>
<protein>
    <recommendedName>
        <fullName evidence="3">Nbr1 FW domain-containing protein</fullName>
    </recommendedName>
</protein>
<dbReference type="PANTHER" id="PTHR20930">
    <property type="entry name" value="OVARIAN CARCINOMA ANTIGEN CA125-RELATED"/>
    <property type="match status" value="1"/>
</dbReference>
<proteinExistence type="predicted"/>
<evidence type="ECO:0000259" key="3">
    <source>
        <dbReference type="Pfam" id="PF16158"/>
    </source>
</evidence>
<sequence length="402" mass="43197">MMPTRPVSRSTPNRVDRPATPSASSRLPMPTRMFESMVKKASRLATRPAGVWKVPPSVPAETGIWAARPAITTSAVAPNQARAILEACIPPTLWVIMPRRPVTTARRHSIGGGTPPGLPGHRVISWETMDVERRPGRRGRVARGPAEDSGPVAGFARRLWELKRAAGDPSYDRMRDEYGALASKSALSAAARGERLPSWETSWEFVRVLAAGVLGGDEDEVRHEWRGAWERARDALTADLAPAAPEPAPDRSRRTAFVLAGAVALVLVAALVFVFASPFGAEPAAPAGDASEFVSDVTVPDGSEVAAGSTFVKTWELRNAGTVGWVGRYLVRAGSFGNPGECGTPERVPVPQTAPGEHVRVSVEVHAPDSPGHCQVYWKMADEQGHILLPDTRAVFFSVRVI</sequence>
<keyword evidence="2" id="KW-0472">Membrane</keyword>
<dbReference type="EMBL" id="ANMG01000114">
    <property type="protein sequence ID" value="EMD21866.1"/>
    <property type="molecule type" value="Genomic_DNA"/>
</dbReference>
<dbReference type="AlphaFoldDB" id="M2Q520"/>
<dbReference type="Proteomes" id="UP000014137">
    <property type="component" value="Unassembled WGS sequence"/>
</dbReference>
<dbReference type="GO" id="GO:0005975">
    <property type="term" value="P:carbohydrate metabolic process"/>
    <property type="evidence" value="ECO:0007669"/>
    <property type="project" value="UniProtKB-ARBA"/>
</dbReference>
<evidence type="ECO:0000256" key="1">
    <source>
        <dbReference type="SAM" id="MobiDB-lite"/>
    </source>
</evidence>
<organism evidence="4 5">
    <name type="scientific">Amycolatopsis azurea DSM 43854</name>
    <dbReference type="NCBI Taxonomy" id="1238180"/>
    <lineage>
        <taxon>Bacteria</taxon>
        <taxon>Bacillati</taxon>
        <taxon>Actinomycetota</taxon>
        <taxon>Actinomycetes</taxon>
        <taxon>Pseudonocardiales</taxon>
        <taxon>Pseudonocardiaceae</taxon>
        <taxon>Amycolatopsis</taxon>
    </lineage>
</organism>
<comment type="caution">
    <text evidence="4">The sequence shown here is derived from an EMBL/GenBank/DDBJ whole genome shotgun (WGS) entry which is preliminary data.</text>
</comment>
<keyword evidence="2" id="KW-1133">Transmembrane helix</keyword>
<reference evidence="4 5" key="1">
    <citation type="submission" date="2012-10" db="EMBL/GenBank/DDBJ databases">
        <title>Genome assembly of Amycolatopsis azurea DSM 43854.</title>
        <authorList>
            <person name="Khatri I."/>
            <person name="Kaur I."/>
            <person name="Subramanian S."/>
            <person name="Mayilraj S."/>
        </authorList>
    </citation>
    <scope>NUCLEOTIDE SEQUENCE [LARGE SCALE GENOMIC DNA]</scope>
    <source>
        <strain evidence="4 5">DSM 43854</strain>
    </source>
</reference>
<dbReference type="CDD" id="cd14947">
    <property type="entry name" value="NBR1_like"/>
    <property type="match status" value="1"/>
</dbReference>
<feature type="region of interest" description="Disordered" evidence="1">
    <location>
        <begin position="1"/>
        <end position="29"/>
    </location>
</feature>
<name>M2Q520_9PSEU</name>
<dbReference type="Pfam" id="PF16158">
    <property type="entry name" value="N_BRCA1_IG"/>
    <property type="match status" value="1"/>
</dbReference>
<dbReference type="InterPro" id="IPR013783">
    <property type="entry name" value="Ig-like_fold"/>
</dbReference>
<dbReference type="InterPro" id="IPR032350">
    <property type="entry name" value="Nbr1_FW"/>
</dbReference>
<accession>M2Q520</accession>
<feature type="transmembrane region" description="Helical" evidence="2">
    <location>
        <begin position="256"/>
        <end position="276"/>
    </location>
</feature>
<dbReference type="PANTHER" id="PTHR20930:SF0">
    <property type="entry name" value="PROTEIN ILRUN"/>
    <property type="match status" value="1"/>
</dbReference>